<gene>
    <name evidence="1" type="ORF">ENO26_04720</name>
</gene>
<accession>A0A7J2U203</accession>
<sequence>MSYITLTFPFNVCCDVAKRFLSTAWLFKIATHKLLSVAKQSPVLPGTDIGWKNTFRGAVYEVIPNRRYADGVIMLVRSVYESCRQLGVDFRSVELSNWLVFQQSELEYPARSITLKPGYEFHITTVDYSKNTYRDVVKPVVPKGYRLLLEKVLEERQKYAGRVVIKSYGIRKDGLWIRGEVQITIPIDFYYRHMARFREPRGGLIGGVDVNVDRLNLAIIDEKGSLRDCKTFWFSEATTRGFSRRSARSIIGAKIHKMLSYAYHQEVLG</sequence>
<reference evidence="1" key="1">
    <citation type="journal article" date="2020" name="mSystems">
        <title>Genome- and Community-Level Interaction Insights into Carbon Utilization and Element Cycling Functions of Hydrothermarchaeota in Hydrothermal Sediment.</title>
        <authorList>
            <person name="Zhou Z."/>
            <person name="Liu Y."/>
            <person name="Xu W."/>
            <person name="Pan J."/>
            <person name="Luo Z.H."/>
            <person name="Li M."/>
        </authorList>
    </citation>
    <scope>NUCLEOTIDE SEQUENCE [LARGE SCALE GENOMIC DNA]</scope>
    <source>
        <strain evidence="1">SpSt-125</strain>
    </source>
</reference>
<organism evidence="1">
    <name type="scientific">Ignisphaera aggregans</name>
    <dbReference type="NCBI Taxonomy" id="334771"/>
    <lineage>
        <taxon>Archaea</taxon>
        <taxon>Thermoproteota</taxon>
        <taxon>Thermoprotei</taxon>
        <taxon>Desulfurococcales</taxon>
        <taxon>Desulfurococcaceae</taxon>
        <taxon>Ignisphaera</taxon>
    </lineage>
</organism>
<dbReference type="EMBL" id="DSEU01000034">
    <property type="protein sequence ID" value="HEM66858.1"/>
    <property type="molecule type" value="Genomic_DNA"/>
</dbReference>
<comment type="caution">
    <text evidence="1">The sequence shown here is derived from an EMBL/GenBank/DDBJ whole genome shotgun (WGS) entry which is preliminary data.</text>
</comment>
<protein>
    <submittedName>
        <fullName evidence="1">Uncharacterized protein</fullName>
    </submittedName>
</protein>
<evidence type="ECO:0000313" key="1">
    <source>
        <dbReference type="EMBL" id="HEM66858.1"/>
    </source>
</evidence>
<name>A0A7J2U203_9CREN</name>
<proteinExistence type="predicted"/>
<dbReference type="AlphaFoldDB" id="A0A7J2U203"/>